<evidence type="ECO:0008006" key="4">
    <source>
        <dbReference type="Google" id="ProtNLM"/>
    </source>
</evidence>
<sequence>MTGIGQHQPAMQPTVPPAGGGAAGIPAAPLWVALTGGALAVTGSFLAFSTVQVDGGTESSGGLKGDGVYTLVAALKMLGWLVAGLLAPHVRTRLTLVAGLPALALVGLGVLNLASPERALRSEIEKNGGSGADLDELLALLDVSAGVGVWLVLAGGLVGLGAIAAVGLRARRG</sequence>
<accession>A0ABU2LRV8</accession>
<protein>
    <recommendedName>
        <fullName evidence="4">ABC transporter permease</fullName>
    </recommendedName>
</protein>
<evidence type="ECO:0000313" key="3">
    <source>
        <dbReference type="Proteomes" id="UP001183420"/>
    </source>
</evidence>
<proteinExistence type="predicted"/>
<dbReference type="Proteomes" id="UP001183420">
    <property type="component" value="Unassembled WGS sequence"/>
</dbReference>
<dbReference type="EMBL" id="JAVREM010000023">
    <property type="protein sequence ID" value="MDT0320331.1"/>
    <property type="molecule type" value="Genomic_DNA"/>
</dbReference>
<evidence type="ECO:0000313" key="2">
    <source>
        <dbReference type="EMBL" id="MDT0320331.1"/>
    </source>
</evidence>
<keyword evidence="1" id="KW-0472">Membrane</keyword>
<evidence type="ECO:0000256" key="1">
    <source>
        <dbReference type="SAM" id="Phobius"/>
    </source>
</evidence>
<reference evidence="3" key="1">
    <citation type="submission" date="2023-07" db="EMBL/GenBank/DDBJ databases">
        <title>30 novel species of actinomycetes from the DSMZ collection.</title>
        <authorList>
            <person name="Nouioui I."/>
        </authorList>
    </citation>
    <scope>NUCLEOTIDE SEQUENCE [LARGE SCALE GENOMIC DNA]</scope>
    <source>
        <strain evidence="3">DSM 44918</strain>
    </source>
</reference>
<keyword evidence="1" id="KW-0812">Transmembrane</keyword>
<gene>
    <name evidence="2" type="ORF">RNC47_18500</name>
</gene>
<dbReference type="RefSeq" id="WP_311600144.1">
    <property type="nucleotide sequence ID" value="NZ_JAVREM010000023.1"/>
</dbReference>
<feature type="transmembrane region" description="Helical" evidence="1">
    <location>
        <begin position="30"/>
        <end position="48"/>
    </location>
</feature>
<feature type="transmembrane region" description="Helical" evidence="1">
    <location>
        <begin position="94"/>
        <end position="114"/>
    </location>
</feature>
<keyword evidence="1" id="KW-1133">Transmembrane helix</keyword>
<name>A0ABU2LRV8_9ACTN</name>
<feature type="transmembrane region" description="Helical" evidence="1">
    <location>
        <begin position="147"/>
        <end position="168"/>
    </location>
</feature>
<keyword evidence="3" id="KW-1185">Reference proteome</keyword>
<organism evidence="2 3">
    <name type="scientific">Streptomyces millisiae</name>
    <dbReference type="NCBI Taxonomy" id="3075542"/>
    <lineage>
        <taxon>Bacteria</taxon>
        <taxon>Bacillati</taxon>
        <taxon>Actinomycetota</taxon>
        <taxon>Actinomycetes</taxon>
        <taxon>Kitasatosporales</taxon>
        <taxon>Streptomycetaceae</taxon>
        <taxon>Streptomyces</taxon>
    </lineage>
</organism>
<comment type="caution">
    <text evidence="2">The sequence shown here is derived from an EMBL/GenBank/DDBJ whole genome shotgun (WGS) entry which is preliminary data.</text>
</comment>
<feature type="transmembrane region" description="Helical" evidence="1">
    <location>
        <begin position="68"/>
        <end position="87"/>
    </location>
</feature>